<feature type="domain" description="NmrA-like" evidence="4">
    <location>
        <begin position="4"/>
        <end position="239"/>
    </location>
</feature>
<evidence type="ECO:0000259" key="4">
    <source>
        <dbReference type="Pfam" id="PF05368"/>
    </source>
</evidence>
<dbReference type="Gene3D" id="3.90.25.10">
    <property type="entry name" value="UDP-galactose 4-epimerase, domain 1"/>
    <property type="match status" value="1"/>
</dbReference>
<dbReference type="InterPro" id="IPR036291">
    <property type="entry name" value="NAD(P)-bd_dom_sf"/>
</dbReference>
<reference evidence="5 6" key="1">
    <citation type="submission" date="2018-05" db="EMBL/GenBank/DDBJ databases">
        <title>Genome sequencing and assembly of the regulated plant pathogen Lachnellula willkommii and related sister species for the development of diagnostic species identification markers.</title>
        <authorList>
            <person name="Giroux E."/>
            <person name="Bilodeau G."/>
        </authorList>
    </citation>
    <scope>NUCLEOTIDE SEQUENCE [LARGE SCALE GENOMIC DNA]</scope>
    <source>
        <strain evidence="5 6">CBS 268.59</strain>
    </source>
</reference>
<dbReference type="AlphaFoldDB" id="A0A8T9C7L6"/>
<name>A0A8T9C7L6_9HELO</name>
<evidence type="ECO:0000313" key="5">
    <source>
        <dbReference type="EMBL" id="TVY76133.1"/>
    </source>
</evidence>
<protein>
    <submittedName>
        <fullName evidence="5">Oxidoreductase swnN</fullName>
    </submittedName>
</protein>
<keyword evidence="3" id="KW-0560">Oxidoreductase</keyword>
<comment type="caution">
    <text evidence="5">The sequence shown here is derived from an EMBL/GenBank/DDBJ whole genome shotgun (WGS) entry which is preliminary data.</text>
</comment>
<dbReference type="PANTHER" id="PTHR47706:SF4">
    <property type="entry name" value="NMRA-LIKE DOMAIN-CONTAINING PROTEIN"/>
    <property type="match status" value="1"/>
</dbReference>
<comment type="similarity">
    <text evidence="1">Belongs to the NmrA-type oxidoreductase family. Isoflavone reductase subfamily.</text>
</comment>
<evidence type="ECO:0000256" key="3">
    <source>
        <dbReference type="ARBA" id="ARBA00023002"/>
    </source>
</evidence>
<dbReference type="PANTHER" id="PTHR47706">
    <property type="entry name" value="NMRA-LIKE FAMILY PROTEIN"/>
    <property type="match status" value="1"/>
</dbReference>
<dbReference type="Proteomes" id="UP000469558">
    <property type="component" value="Unassembled WGS sequence"/>
</dbReference>
<dbReference type="Gene3D" id="3.40.50.720">
    <property type="entry name" value="NAD(P)-binding Rossmann-like Domain"/>
    <property type="match status" value="1"/>
</dbReference>
<dbReference type="OrthoDB" id="419598at2759"/>
<evidence type="ECO:0000313" key="6">
    <source>
        <dbReference type="Proteomes" id="UP000469558"/>
    </source>
</evidence>
<gene>
    <name evidence="5" type="primary">swnN_0</name>
    <name evidence="5" type="ORF">LSUE1_G005976</name>
</gene>
<keyword evidence="2" id="KW-0521">NADP</keyword>
<dbReference type="InterPro" id="IPR008030">
    <property type="entry name" value="NmrA-like"/>
</dbReference>
<dbReference type="Pfam" id="PF05368">
    <property type="entry name" value="NmrA"/>
    <property type="match status" value="1"/>
</dbReference>
<dbReference type="EMBL" id="QGMK01000856">
    <property type="protein sequence ID" value="TVY76133.1"/>
    <property type="molecule type" value="Genomic_DNA"/>
</dbReference>
<dbReference type="GO" id="GO:0016491">
    <property type="term" value="F:oxidoreductase activity"/>
    <property type="evidence" value="ECO:0007669"/>
    <property type="project" value="UniProtKB-KW"/>
</dbReference>
<keyword evidence="6" id="KW-1185">Reference proteome</keyword>
<proteinExistence type="inferred from homology"/>
<accession>A0A8T9C7L6</accession>
<dbReference type="SUPFAM" id="SSF51735">
    <property type="entry name" value="NAD(P)-binding Rossmann-fold domains"/>
    <property type="match status" value="1"/>
</dbReference>
<organism evidence="5 6">
    <name type="scientific">Lachnellula suecica</name>
    <dbReference type="NCBI Taxonomy" id="602035"/>
    <lineage>
        <taxon>Eukaryota</taxon>
        <taxon>Fungi</taxon>
        <taxon>Dikarya</taxon>
        <taxon>Ascomycota</taxon>
        <taxon>Pezizomycotina</taxon>
        <taxon>Leotiomycetes</taxon>
        <taxon>Helotiales</taxon>
        <taxon>Lachnaceae</taxon>
        <taxon>Lachnellula</taxon>
    </lineage>
</organism>
<evidence type="ECO:0000256" key="2">
    <source>
        <dbReference type="ARBA" id="ARBA00022857"/>
    </source>
</evidence>
<dbReference type="InterPro" id="IPR051609">
    <property type="entry name" value="NmrA/Isoflavone_reductase-like"/>
</dbReference>
<sequence length="310" mass="34337">MVVVAIVGGTGNVGKTLVDAFKEDGKHEVIVLGRKVPEGGIAVPMFAVDYDSVEQLTKTLEENHVHTVISAIVLMDETAAKAERNLVAAASKSASTKRFVPSNWGNATPNDESMRIPHNGFRDQSAEALGKTDLEWTRIYNGLFLDYYGLPHVESHMTPLVFAVDIANKTAAIPGATGDEKISFTYTKDLGKFVVAAMDLPKWEREIHCESDNASLNEVVRIAEEMSGAKFNVTFDSVEKLRSGEVTELPSHPPLYQYIPKQMLAWLLSRFGLWAVYGIMYLPKEGSLNEKFPEIKTMTVREMISVWKGK</sequence>
<evidence type="ECO:0000256" key="1">
    <source>
        <dbReference type="ARBA" id="ARBA00005725"/>
    </source>
</evidence>